<dbReference type="PROSITE" id="PS00109">
    <property type="entry name" value="PROTEIN_KINASE_TYR"/>
    <property type="match status" value="1"/>
</dbReference>
<dbReference type="Proteomes" id="UP001215151">
    <property type="component" value="Unassembled WGS sequence"/>
</dbReference>
<sequence length="936" mass="104990">MIMTATLARGTGPICKWDCLDSDRFAMTVMSLTKWAAKLDPEWPHASRNIGTVIALECVADAADELRTANAERTRSNSASAIARPRARPILLLSSAYLSHISSGMSSHATPRTAKSPNDVNNAEQAKRPYQLEPWRRELTSKIKVYDGELDEFLDIFVPLNTPCPLDVPSEQIAEDFHPVKGREVHHYDPLIDIFSRIVADFPEDRRLSFCNTHAQELFFPFSSFAKDHHTSKPDISVSFPGVQLASRVKSPDWTRFSMVIEAKSTASEDAFDAKAGITRSDAIVQLAISARSLMFAHGLLAAYTIGVYGDMIRISRFDHACAVASKAFSIKSVEGLRIIQEFFWRFTHPWHASPGAVAGHDETISKITPTHQTWFQEHLGAETDELLNGVDLREGRVVKVWDDGEPKDSNSDTEYESSSTVLEPDETGFDSEPKQYILFKLVNVNARLFSRATMVWLGIEYDTTKSAEDLELRIIKEAWRQVVRIPESIFYRRLKETIPPEQRIGLPSLVEGGDLGAREVAQWEAASKPPGRVLRPRANRAAPCPPPHPMHQTFTWRLMVGESATARERSHMRLVIDTVGRPLSRFRSTRELVTAIRDAILGHRLAMERGGILHRDVSSGNILIVDKPRPDQLCAGILHDFDYSSITATVPSSPTAADDIANPPKLFRLRLEQDKTVDHSGHKERTGTYYFFAIDLLDPEIRSPIHQARHDLESFYWVLLWIVLRHTVYTHVKERNTCEAAFVYGDDYQAMSMKRSWLAGSLPIITGNKPLTTLIYELSDQVYHATVKERFGKRTPLTYDSLLATFNRALAQDDWPLNDASIPFYHGDARTNSVYAHRRPQGPRGSKRPRDDEELQSHFTDLQSGDFGTHLPSGETSTKHKKGRTTGGSRQKATVASSTLVARSSRKGGGSTSKRMRSSGGDEKETHSNRKQSDA</sequence>
<dbReference type="SUPFAM" id="SSF56112">
    <property type="entry name" value="Protein kinase-like (PK-like)"/>
    <property type="match status" value="1"/>
</dbReference>
<feature type="domain" description="Fungal-type protein kinase" evidence="2">
    <location>
        <begin position="279"/>
        <end position="724"/>
    </location>
</feature>
<dbReference type="PANTHER" id="PTHR38248:SF2">
    <property type="entry name" value="FUNK1 11"/>
    <property type="match status" value="1"/>
</dbReference>
<dbReference type="GO" id="GO:0004672">
    <property type="term" value="F:protein kinase activity"/>
    <property type="evidence" value="ECO:0007669"/>
    <property type="project" value="InterPro"/>
</dbReference>
<evidence type="ECO:0000313" key="3">
    <source>
        <dbReference type="EMBL" id="KAJ8496369.1"/>
    </source>
</evidence>
<dbReference type="InterPro" id="IPR008266">
    <property type="entry name" value="Tyr_kinase_AS"/>
</dbReference>
<evidence type="ECO:0000256" key="1">
    <source>
        <dbReference type="SAM" id="MobiDB-lite"/>
    </source>
</evidence>
<comment type="caution">
    <text evidence="3">The sequence shown here is derived from an EMBL/GenBank/DDBJ whole genome shotgun (WGS) entry which is preliminary data.</text>
</comment>
<feature type="compositionally biased region" description="Polar residues" evidence="1">
    <location>
        <begin position="107"/>
        <end position="124"/>
    </location>
</feature>
<gene>
    <name evidence="3" type="ORF">ONZ51_g1135</name>
</gene>
<feature type="compositionally biased region" description="Basic residues" evidence="1">
    <location>
        <begin position="837"/>
        <end position="848"/>
    </location>
</feature>
<accession>A0AAD7U4A7</accession>
<feature type="region of interest" description="Disordered" evidence="1">
    <location>
        <begin position="527"/>
        <end position="549"/>
    </location>
</feature>
<dbReference type="InterPro" id="IPR040976">
    <property type="entry name" value="Pkinase_fungal"/>
</dbReference>
<organism evidence="3 4">
    <name type="scientific">Trametes cubensis</name>
    <dbReference type="NCBI Taxonomy" id="1111947"/>
    <lineage>
        <taxon>Eukaryota</taxon>
        <taxon>Fungi</taxon>
        <taxon>Dikarya</taxon>
        <taxon>Basidiomycota</taxon>
        <taxon>Agaricomycotina</taxon>
        <taxon>Agaricomycetes</taxon>
        <taxon>Polyporales</taxon>
        <taxon>Polyporaceae</taxon>
        <taxon>Trametes</taxon>
    </lineage>
</organism>
<protein>
    <recommendedName>
        <fullName evidence="2">Fungal-type protein kinase domain-containing protein</fullName>
    </recommendedName>
</protein>
<name>A0AAD7U4A7_9APHY</name>
<feature type="region of interest" description="Disordered" evidence="1">
    <location>
        <begin position="107"/>
        <end position="127"/>
    </location>
</feature>
<proteinExistence type="predicted"/>
<evidence type="ECO:0000313" key="4">
    <source>
        <dbReference type="Proteomes" id="UP001215151"/>
    </source>
</evidence>
<dbReference type="AlphaFoldDB" id="A0AAD7U4A7"/>
<dbReference type="Gene3D" id="1.10.510.10">
    <property type="entry name" value="Transferase(Phosphotransferase) domain 1"/>
    <property type="match status" value="1"/>
</dbReference>
<feature type="region of interest" description="Disordered" evidence="1">
    <location>
        <begin position="834"/>
        <end position="936"/>
    </location>
</feature>
<dbReference type="Pfam" id="PF17667">
    <property type="entry name" value="Pkinase_fungal"/>
    <property type="match status" value="1"/>
</dbReference>
<dbReference type="PROSITE" id="PS50007">
    <property type="entry name" value="PIPLC_X_DOMAIN"/>
    <property type="match status" value="1"/>
</dbReference>
<feature type="compositionally biased region" description="Polar residues" evidence="1">
    <location>
        <begin position="888"/>
        <end position="903"/>
    </location>
</feature>
<keyword evidence="4" id="KW-1185">Reference proteome</keyword>
<reference evidence="3" key="1">
    <citation type="submission" date="2022-11" db="EMBL/GenBank/DDBJ databases">
        <title>Genome Sequence of Cubamyces cubensis.</title>
        <authorList>
            <person name="Buettner E."/>
        </authorList>
    </citation>
    <scope>NUCLEOTIDE SEQUENCE</scope>
    <source>
        <strain evidence="3">MPL-01</strain>
    </source>
</reference>
<feature type="compositionally biased region" description="Basic and acidic residues" evidence="1">
    <location>
        <begin position="921"/>
        <end position="936"/>
    </location>
</feature>
<feature type="region of interest" description="Disordered" evidence="1">
    <location>
        <begin position="403"/>
        <end position="428"/>
    </location>
</feature>
<dbReference type="PANTHER" id="PTHR38248">
    <property type="entry name" value="FUNK1 6"/>
    <property type="match status" value="1"/>
</dbReference>
<dbReference type="EMBL" id="JAPEVG010000015">
    <property type="protein sequence ID" value="KAJ8496369.1"/>
    <property type="molecule type" value="Genomic_DNA"/>
</dbReference>
<evidence type="ECO:0000259" key="2">
    <source>
        <dbReference type="Pfam" id="PF17667"/>
    </source>
</evidence>
<dbReference type="InterPro" id="IPR011009">
    <property type="entry name" value="Kinase-like_dom_sf"/>
</dbReference>